<keyword evidence="1" id="KW-0472">Membrane</keyword>
<evidence type="ECO:0000256" key="1">
    <source>
        <dbReference type="SAM" id="Phobius"/>
    </source>
</evidence>
<comment type="caution">
    <text evidence="2">The sequence shown here is derived from an EMBL/GenBank/DDBJ whole genome shotgun (WGS) entry which is preliminary data.</text>
</comment>
<accession>A0ABV3GDG3</accession>
<feature type="transmembrane region" description="Helical" evidence="1">
    <location>
        <begin position="51"/>
        <end position="74"/>
    </location>
</feature>
<evidence type="ECO:0000313" key="2">
    <source>
        <dbReference type="EMBL" id="MEV0969372.1"/>
    </source>
</evidence>
<feature type="transmembrane region" description="Helical" evidence="1">
    <location>
        <begin position="86"/>
        <end position="105"/>
    </location>
</feature>
<feature type="transmembrane region" description="Helical" evidence="1">
    <location>
        <begin position="12"/>
        <end position="31"/>
    </location>
</feature>
<dbReference type="RefSeq" id="WP_358132301.1">
    <property type="nucleotide sequence ID" value="NZ_JBFALK010000005.1"/>
</dbReference>
<feature type="transmembrane region" description="Helical" evidence="1">
    <location>
        <begin position="131"/>
        <end position="154"/>
    </location>
</feature>
<evidence type="ECO:0000313" key="3">
    <source>
        <dbReference type="Proteomes" id="UP001551675"/>
    </source>
</evidence>
<dbReference type="Proteomes" id="UP001551675">
    <property type="component" value="Unassembled WGS sequence"/>
</dbReference>
<evidence type="ECO:0008006" key="4">
    <source>
        <dbReference type="Google" id="ProtNLM"/>
    </source>
</evidence>
<keyword evidence="1" id="KW-1133">Transmembrane helix</keyword>
<feature type="transmembrane region" description="Helical" evidence="1">
    <location>
        <begin position="161"/>
        <end position="177"/>
    </location>
</feature>
<keyword evidence="1" id="KW-0812">Transmembrane</keyword>
<organism evidence="2 3">
    <name type="scientific">Microtetraspora glauca</name>
    <dbReference type="NCBI Taxonomy" id="1996"/>
    <lineage>
        <taxon>Bacteria</taxon>
        <taxon>Bacillati</taxon>
        <taxon>Actinomycetota</taxon>
        <taxon>Actinomycetes</taxon>
        <taxon>Streptosporangiales</taxon>
        <taxon>Streptosporangiaceae</taxon>
        <taxon>Microtetraspora</taxon>
    </lineage>
</organism>
<feature type="transmembrane region" description="Helical" evidence="1">
    <location>
        <begin position="183"/>
        <end position="201"/>
    </location>
</feature>
<sequence length="214" mass="22501">MLKNPDLFRRNVAGVAMLAWPLLELAAFLTSPPGSTHAPDVFASRPVQVQVSALLYQWGTIALIPAILGLAHLLRTRMPRTGNIGAAIGAAGAASAIALFTTDFYDLALAQTLPAEQAVRVTEAANELGGFVYGMLLPGFLAHVGVLTLMVGLALAKAGPWWLPVVTLMGIVGPFLTMGQTPAVQSIGALFQFAAFGWVAVKVLRMPVADWQAA</sequence>
<keyword evidence="3" id="KW-1185">Reference proteome</keyword>
<reference evidence="2 3" key="1">
    <citation type="submission" date="2024-06" db="EMBL/GenBank/DDBJ databases">
        <title>The Natural Products Discovery Center: Release of the First 8490 Sequenced Strains for Exploring Actinobacteria Biosynthetic Diversity.</title>
        <authorList>
            <person name="Kalkreuter E."/>
            <person name="Kautsar S.A."/>
            <person name="Yang D."/>
            <person name="Bader C.D."/>
            <person name="Teijaro C.N."/>
            <person name="Fluegel L."/>
            <person name="Davis C.M."/>
            <person name="Simpson J.R."/>
            <person name="Lauterbach L."/>
            <person name="Steele A.D."/>
            <person name="Gui C."/>
            <person name="Meng S."/>
            <person name="Li G."/>
            <person name="Viehrig K."/>
            <person name="Ye F."/>
            <person name="Su P."/>
            <person name="Kiefer A.F."/>
            <person name="Nichols A."/>
            <person name="Cepeda A.J."/>
            <person name="Yan W."/>
            <person name="Fan B."/>
            <person name="Jiang Y."/>
            <person name="Adhikari A."/>
            <person name="Zheng C.-J."/>
            <person name="Schuster L."/>
            <person name="Cowan T.M."/>
            <person name="Smanski M.J."/>
            <person name="Chevrette M.G."/>
            <person name="De Carvalho L.P.S."/>
            <person name="Shen B."/>
        </authorList>
    </citation>
    <scope>NUCLEOTIDE SEQUENCE [LARGE SCALE GENOMIC DNA]</scope>
    <source>
        <strain evidence="2 3">NPDC050100</strain>
    </source>
</reference>
<name>A0ABV3GDG3_MICGL</name>
<protein>
    <recommendedName>
        <fullName evidence="4">DUF4386 family protein</fullName>
    </recommendedName>
</protein>
<proteinExistence type="predicted"/>
<gene>
    <name evidence="2" type="ORF">AB0I59_12115</name>
</gene>
<dbReference type="EMBL" id="JBFALK010000005">
    <property type="protein sequence ID" value="MEV0969372.1"/>
    <property type="molecule type" value="Genomic_DNA"/>
</dbReference>